<name>B8CIU1_SHEPW</name>
<sequence>MKVAIYLSVLICFLKLSTLAFASPKIEVEHYQAQQLVKGGEILSLDVTLAGIQTLCHGKLIDAHLYQQNGHWRYELQIRTTTSQLVELTLDAKSGQLTHPTKLPSSCIAKPL</sequence>
<dbReference type="OrthoDB" id="6265069at2"/>
<dbReference type="eggNOG" id="COG3212">
    <property type="taxonomic scope" value="Bacteria"/>
</dbReference>
<keyword evidence="1" id="KW-0732">Signal</keyword>
<dbReference type="EMBL" id="CP000472">
    <property type="protein sequence ID" value="ACJ27567.1"/>
    <property type="molecule type" value="Genomic_DNA"/>
</dbReference>
<evidence type="ECO:0000313" key="2">
    <source>
        <dbReference type="EMBL" id="ACJ27567.1"/>
    </source>
</evidence>
<dbReference type="KEGG" id="swp:swp_0754"/>
<dbReference type="RefSeq" id="WP_020910947.1">
    <property type="nucleotide sequence ID" value="NC_011566.1"/>
</dbReference>
<evidence type="ECO:0008006" key="4">
    <source>
        <dbReference type="Google" id="ProtNLM"/>
    </source>
</evidence>
<organism evidence="2 3">
    <name type="scientific">Shewanella piezotolerans (strain WP3 / JCM 13877)</name>
    <dbReference type="NCBI Taxonomy" id="225849"/>
    <lineage>
        <taxon>Bacteria</taxon>
        <taxon>Pseudomonadati</taxon>
        <taxon>Pseudomonadota</taxon>
        <taxon>Gammaproteobacteria</taxon>
        <taxon>Alteromonadales</taxon>
        <taxon>Shewanellaceae</taxon>
        <taxon>Shewanella</taxon>
    </lineage>
</organism>
<protein>
    <recommendedName>
        <fullName evidence="4">PepSY domain-containing protein</fullName>
    </recommendedName>
</protein>
<evidence type="ECO:0000313" key="3">
    <source>
        <dbReference type="Proteomes" id="UP000000753"/>
    </source>
</evidence>
<gene>
    <name evidence="2" type="ordered locus">swp_0754</name>
</gene>
<evidence type="ECO:0000256" key="1">
    <source>
        <dbReference type="SAM" id="SignalP"/>
    </source>
</evidence>
<keyword evidence="3" id="KW-1185">Reference proteome</keyword>
<feature type="signal peptide" evidence="1">
    <location>
        <begin position="1"/>
        <end position="22"/>
    </location>
</feature>
<dbReference type="AlphaFoldDB" id="B8CIU1"/>
<dbReference type="HOGENOM" id="CLU_143489_3_0_6"/>
<dbReference type="STRING" id="225849.swp_0754"/>
<proteinExistence type="predicted"/>
<feature type="chain" id="PRO_5002866659" description="PepSY domain-containing protein" evidence="1">
    <location>
        <begin position="23"/>
        <end position="112"/>
    </location>
</feature>
<reference evidence="2 3" key="1">
    <citation type="journal article" date="2008" name="PLoS ONE">
        <title>Environmental adaptation: genomic analysis of the piezotolerant and psychrotolerant deep-sea iron reducing bacterium Shewanella piezotolerans WP3.</title>
        <authorList>
            <person name="Wang F."/>
            <person name="Wang J."/>
            <person name="Jian H."/>
            <person name="Zhang B."/>
            <person name="Li S."/>
            <person name="Wang F."/>
            <person name="Zeng X."/>
            <person name="Gao L."/>
            <person name="Bartlett D.H."/>
            <person name="Yu J."/>
            <person name="Hu S."/>
            <person name="Xiao X."/>
        </authorList>
    </citation>
    <scope>NUCLEOTIDE SEQUENCE [LARGE SCALE GENOMIC DNA]</scope>
    <source>
        <strain evidence="3">WP3 / JCM 13877</strain>
    </source>
</reference>
<dbReference type="Proteomes" id="UP000000753">
    <property type="component" value="Chromosome"/>
</dbReference>
<accession>B8CIU1</accession>